<evidence type="ECO:0000256" key="3">
    <source>
        <dbReference type="ARBA" id="ARBA00022692"/>
    </source>
</evidence>
<feature type="transmembrane region" description="Helical" evidence="7">
    <location>
        <begin position="248"/>
        <end position="267"/>
    </location>
</feature>
<dbReference type="GO" id="GO:0005789">
    <property type="term" value="C:endoplasmic reticulum membrane"/>
    <property type="evidence" value="ECO:0007669"/>
    <property type="project" value="UniProtKB-SubCell"/>
</dbReference>
<protein>
    <recommendedName>
        <fullName evidence="10">Rab5-interacting protein</fullName>
    </recommendedName>
</protein>
<evidence type="ECO:0000313" key="9">
    <source>
        <dbReference type="Proteomes" id="UP000660262"/>
    </source>
</evidence>
<comment type="caution">
    <text evidence="8">The sequence shown here is derived from an EMBL/GenBank/DDBJ whole genome shotgun (WGS) entry which is preliminary data.</text>
</comment>
<gene>
    <name evidence="8" type="ORF">PPROV_000348900</name>
</gene>
<dbReference type="OrthoDB" id="564472at2759"/>
<feature type="transmembrane region" description="Helical" evidence="7">
    <location>
        <begin position="195"/>
        <end position="228"/>
    </location>
</feature>
<name>A0A830HBK5_9CHLO</name>
<dbReference type="InterPro" id="IPR010742">
    <property type="entry name" value="RCAF1"/>
</dbReference>
<evidence type="ECO:0000256" key="6">
    <source>
        <dbReference type="ARBA" id="ARBA00023136"/>
    </source>
</evidence>
<reference evidence="8" key="1">
    <citation type="submission" date="2020-10" db="EMBL/GenBank/DDBJ databases">
        <title>Unveiling of a novel bifunctional photoreceptor, Dualchrome1, isolated from a cosmopolitan green alga.</title>
        <authorList>
            <person name="Suzuki S."/>
            <person name="Kawachi M."/>
        </authorList>
    </citation>
    <scope>NUCLEOTIDE SEQUENCE</scope>
    <source>
        <strain evidence="8">NIES 2893</strain>
    </source>
</reference>
<organism evidence="8 9">
    <name type="scientific">Pycnococcus provasolii</name>
    <dbReference type="NCBI Taxonomy" id="41880"/>
    <lineage>
        <taxon>Eukaryota</taxon>
        <taxon>Viridiplantae</taxon>
        <taxon>Chlorophyta</taxon>
        <taxon>Pseudoscourfieldiophyceae</taxon>
        <taxon>Pseudoscourfieldiales</taxon>
        <taxon>Pycnococcaceae</taxon>
        <taxon>Pycnococcus</taxon>
    </lineage>
</organism>
<keyword evidence="4" id="KW-0256">Endoplasmic reticulum</keyword>
<dbReference type="InterPro" id="IPR029008">
    <property type="entry name" value="EMC6-like"/>
</dbReference>
<evidence type="ECO:0000256" key="7">
    <source>
        <dbReference type="SAM" id="Phobius"/>
    </source>
</evidence>
<evidence type="ECO:0000256" key="2">
    <source>
        <dbReference type="ARBA" id="ARBA00009436"/>
    </source>
</evidence>
<dbReference type="Proteomes" id="UP000660262">
    <property type="component" value="Unassembled WGS sequence"/>
</dbReference>
<dbReference type="AlphaFoldDB" id="A0A830HBK5"/>
<evidence type="ECO:0000256" key="1">
    <source>
        <dbReference type="ARBA" id="ARBA00004477"/>
    </source>
</evidence>
<evidence type="ECO:0000313" key="8">
    <source>
        <dbReference type="EMBL" id="GHP04736.1"/>
    </source>
</evidence>
<evidence type="ECO:0000256" key="4">
    <source>
        <dbReference type="ARBA" id="ARBA00022824"/>
    </source>
</evidence>
<evidence type="ECO:0008006" key="10">
    <source>
        <dbReference type="Google" id="ProtNLM"/>
    </source>
</evidence>
<comment type="subcellular location">
    <subcellularLocation>
        <location evidence="1">Endoplasmic reticulum membrane</location>
        <topology evidence="1">Multi-pass membrane protein</topology>
    </subcellularLocation>
</comment>
<keyword evidence="3 7" id="KW-0812">Transmembrane</keyword>
<dbReference type="PANTHER" id="PTHR12906:SF0">
    <property type="entry name" value="GEL COMPLEX SUBUNIT OPTI"/>
    <property type="match status" value="1"/>
</dbReference>
<dbReference type="EMBL" id="BNJQ01000008">
    <property type="protein sequence ID" value="GHP04736.1"/>
    <property type="molecule type" value="Genomic_DNA"/>
</dbReference>
<keyword evidence="6 7" id="KW-0472">Membrane</keyword>
<keyword evidence="9" id="KW-1185">Reference proteome</keyword>
<sequence length="273" mass="29342">MPADMAKKRAWWRASKRRCRARDAAVPRDETIQGAARGAARRLSGERCTRTEIHEVVSAALAEVRTTYQAILIGSARKMAASGRARVGSEACRANKCMLMTCAACTAKRVPAGARRCTKASARWRAGVQDAVVEFHGNPFDTPLSPGQGPSTSSANLEGPESLARSTQKLLRASQDWNKDELLDVLHWSRQVLGVVLGVVWATLALDGFFAFVAYAIGSTACIIALYGGHLKLDADDFGGHNALVTEGFAPATALFVVTWTVVHTTFNVQQAA</sequence>
<dbReference type="PANTHER" id="PTHR12906">
    <property type="entry name" value="PROTEIN C20ORF24 RAB5-INTERACTING PROTEIN"/>
    <property type="match status" value="1"/>
</dbReference>
<comment type="similarity">
    <text evidence="2">Belongs to the EMC6 family.</text>
</comment>
<proteinExistence type="inferred from homology"/>
<accession>A0A830HBK5</accession>
<dbReference type="Pfam" id="PF07019">
    <property type="entry name" value="EMC6"/>
    <property type="match status" value="1"/>
</dbReference>
<keyword evidence="5 7" id="KW-1133">Transmembrane helix</keyword>
<dbReference type="GO" id="GO:0005739">
    <property type="term" value="C:mitochondrion"/>
    <property type="evidence" value="ECO:0007669"/>
    <property type="project" value="GOC"/>
</dbReference>
<evidence type="ECO:0000256" key="5">
    <source>
        <dbReference type="ARBA" id="ARBA00022989"/>
    </source>
</evidence>
<dbReference type="GO" id="GO:0097250">
    <property type="term" value="P:mitochondrial respirasome assembly"/>
    <property type="evidence" value="ECO:0007669"/>
    <property type="project" value="InterPro"/>
</dbReference>